<evidence type="ECO:0000313" key="2">
    <source>
        <dbReference type="EMBL" id="MBB3948391.1"/>
    </source>
</evidence>
<comment type="caution">
    <text evidence="2">The sequence shown here is derived from an EMBL/GenBank/DDBJ whole genome shotgun (WGS) entry which is preliminary data.</text>
</comment>
<protein>
    <submittedName>
        <fullName evidence="2">Cell fate (Sporulation/competence/biofilm development) regulator YmcA (YheA/YmcA/DUF963 family)</fullName>
    </submittedName>
</protein>
<dbReference type="AlphaFoldDB" id="A0A7W6CJS7"/>
<evidence type="ECO:0000313" key="3">
    <source>
        <dbReference type="Proteomes" id="UP000565286"/>
    </source>
</evidence>
<dbReference type="RefSeq" id="WP_183897727.1">
    <property type="nucleotide sequence ID" value="NZ_JACIDV010000018.1"/>
</dbReference>
<dbReference type="EMBL" id="JACIDV010000018">
    <property type="protein sequence ID" value="MBB3948391.1"/>
    <property type="molecule type" value="Genomic_DNA"/>
</dbReference>
<sequence length="57" mass="6909">MNETMKEKAERLRKYAQEKKPEIEARAKALHDRITSLKQREHFRQVEARLTEKLSTR</sequence>
<feature type="region of interest" description="Disordered" evidence="1">
    <location>
        <begin position="1"/>
        <end position="20"/>
    </location>
</feature>
<dbReference type="Proteomes" id="UP000565286">
    <property type="component" value="Unassembled WGS sequence"/>
</dbReference>
<reference evidence="2 3" key="1">
    <citation type="submission" date="2020-08" db="EMBL/GenBank/DDBJ databases">
        <title>Genomic Encyclopedia of Type Strains, Phase IV (KMG-IV): sequencing the most valuable type-strain genomes for metagenomic binning, comparative biology and taxonomic classification.</title>
        <authorList>
            <person name="Goeker M."/>
        </authorList>
    </citation>
    <scope>NUCLEOTIDE SEQUENCE [LARGE SCALE GENOMIC DNA]</scope>
    <source>
        <strain evidence="2 3">DSM 26438</strain>
    </source>
</reference>
<organism evidence="2 3">
    <name type="scientific">Rhizobium skierniewicense</name>
    <dbReference type="NCBI Taxonomy" id="984260"/>
    <lineage>
        <taxon>Bacteria</taxon>
        <taxon>Pseudomonadati</taxon>
        <taxon>Pseudomonadota</taxon>
        <taxon>Alphaproteobacteria</taxon>
        <taxon>Hyphomicrobiales</taxon>
        <taxon>Rhizobiaceae</taxon>
        <taxon>Rhizobium/Agrobacterium group</taxon>
        <taxon>Rhizobium</taxon>
    </lineage>
</organism>
<evidence type="ECO:0000256" key="1">
    <source>
        <dbReference type="SAM" id="MobiDB-lite"/>
    </source>
</evidence>
<name>A0A7W6CJS7_9HYPH</name>
<proteinExistence type="predicted"/>
<accession>A0A7W6CJS7</accession>
<gene>
    <name evidence="2" type="ORF">GGQ73_004378</name>
</gene>
<keyword evidence="3" id="KW-1185">Reference proteome</keyword>